<dbReference type="AlphaFoldDB" id="A0AAD7LAC3"/>
<dbReference type="EMBL" id="JARAOO010000010">
    <property type="protein sequence ID" value="KAJ7954143.1"/>
    <property type="molecule type" value="Genomic_DNA"/>
</dbReference>
<keyword evidence="1" id="KW-0812">Transmembrane</keyword>
<gene>
    <name evidence="2" type="ORF">O6P43_025751</name>
</gene>
<evidence type="ECO:0000313" key="3">
    <source>
        <dbReference type="Proteomes" id="UP001163823"/>
    </source>
</evidence>
<feature type="transmembrane region" description="Helical" evidence="1">
    <location>
        <begin position="20"/>
        <end position="39"/>
    </location>
</feature>
<dbReference type="PANTHER" id="PTHR37199">
    <property type="entry name" value="TRANSMEMBRANE PROTEIN"/>
    <property type="match status" value="1"/>
</dbReference>
<accession>A0AAD7LAC3</accession>
<evidence type="ECO:0000256" key="1">
    <source>
        <dbReference type="SAM" id="Phobius"/>
    </source>
</evidence>
<keyword evidence="1" id="KW-1133">Transmembrane helix</keyword>
<keyword evidence="1" id="KW-0472">Membrane</keyword>
<sequence>MVSEWKEVGLTGYEGDVIFVFWAALVTVSVFAAIIFSCADGASKDKESAANHNTYGSACAAAGCGAGCGG</sequence>
<organism evidence="2 3">
    <name type="scientific">Quillaja saponaria</name>
    <name type="common">Soap bark tree</name>
    <dbReference type="NCBI Taxonomy" id="32244"/>
    <lineage>
        <taxon>Eukaryota</taxon>
        <taxon>Viridiplantae</taxon>
        <taxon>Streptophyta</taxon>
        <taxon>Embryophyta</taxon>
        <taxon>Tracheophyta</taxon>
        <taxon>Spermatophyta</taxon>
        <taxon>Magnoliopsida</taxon>
        <taxon>eudicotyledons</taxon>
        <taxon>Gunneridae</taxon>
        <taxon>Pentapetalae</taxon>
        <taxon>rosids</taxon>
        <taxon>fabids</taxon>
        <taxon>Fabales</taxon>
        <taxon>Quillajaceae</taxon>
        <taxon>Quillaja</taxon>
    </lineage>
</organism>
<evidence type="ECO:0000313" key="2">
    <source>
        <dbReference type="EMBL" id="KAJ7954143.1"/>
    </source>
</evidence>
<reference evidence="2" key="1">
    <citation type="journal article" date="2023" name="Science">
        <title>Elucidation of the pathway for biosynthesis of saponin adjuvants from the soapbark tree.</title>
        <authorList>
            <person name="Reed J."/>
            <person name="Orme A."/>
            <person name="El-Demerdash A."/>
            <person name="Owen C."/>
            <person name="Martin L.B.B."/>
            <person name="Misra R.C."/>
            <person name="Kikuchi S."/>
            <person name="Rejzek M."/>
            <person name="Martin A.C."/>
            <person name="Harkess A."/>
            <person name="Leebens-Mack J."/>
            <person name="Louveau T."/>
            <person name="Stephenson M.J."/>
            <person name="Osbourn A."/>
        </authorList>
    </citation>
    <scope>NUCLEOTIDE SEQUENCE</scope>
    <source>
        <strain evidence="2">S10</strain>
    </source>
</reference>
<dbReference type="KEGG" id="qsa:O6P43_025751"/>
<proteinExistence type="predicted"/>
<protein>
    <submittedName>
        <fullName evidence="2">Membrane protein insertion efficiency factor like</fullName>
    </submittedName>
</protein>
<keyword evidence="3" id="KW-1185">Reference proteome</keyword>
<name>A0AAD7LAC3_QUISA</name>
<dbReference type="Proteomes" id="UP001163823">
    <property type="component" value="Chromosome 10"/>
</dbReference>
<comment type="caution">
    <text evidence="2">The sequence shown here is derived from an EMBL/GenBank/DDBJ whole genome shotgun (WGS) entry which is preliminary data.</text>
</comment>
<dbReference type="PANTHER" id="PTHR37199:SF5">
    <property type="entry name" value="TRANSMEMBRANE PROTEIN"/>
    <property type="match status" value="1"/>
</dbReference>